<reference evidence="2" key="1">
    <citation type="submission" date="2024-05" db="EMBL/GenBank/DDBJ databases">
        <title>Whole genome shotgun sequence of Streptomyces daghestanicus NBRC 12762.</title>
        <authorList>
            <person name="Komaki H."/>
            <person name="Tamura T."/>
        </authorList>
    </citation>
    <scope>NUCLEOTIDE SEQUENCE</scope>
    <source>
        <strain evidence="2">NBRC 12762</strain>
    </source>
</reference>
<name>A0ABQ3QC60_9ACTN</name>
<evidence type="ECO:0000313" key="2">
    <source>
        <dbReference type="EMBL" id="GHI34851.1"/>
    </source>
</evidence>
<protein>
    <submittedName>
        <fullName evidence="2">Uncharacterized protein</fullName>
    </submittedName>
</protein>
<keyword evidence="3" id="KW-1185">Reference proteome</keyword>
<accession>A0ABQ3QC60</accession>
<gene>
    <name evidence="2" type="ORF">Sdagh_65810</name>
</gene>
<comment type="caution">
    <text evidence="2">The sequence shown here is derived from an EMBL/GenBank/DDBJ whole genome shotgun (WGS) entry which is preliminary data.</text>
</comment>
<feature type="compositionally biased region" description="Polar residues" evidence="1">
    <location>
        <begin position="41"/>
        <end position="70"/>
    </location>
</feature>
<proteinExistence type="predicted"/>
<evidence type="ECO:0000256" key="1">
    <source>
        <dbReference type="SAM" id="MobiDB-lite"/>
    </source>
</evidence>
<dbReference type="EMBL" id="BNDX01000017">
    <property type="protein sequence ID" value="GHI34851.1"/>
    <property type="molecule type" value="Genomic_DNA"/>
</dbReference>
<sequence>MFGGEVLVAEVLGPRLGVGDDRDISRLGCGGATVDPVTLGSPASTRSAPVRTATWSASTGREQSVMFSLS</sequence>
<dbReference type="Proteomes" id="UP001052655">
    <property type="component" value="Unassembled WGS sequence"/>
</dbReference>
<organism evidence="2 3">
    <name type="scientific">Streptomyces daghestanicus</name>
    <dbReference type="NCBI Taxonomy" id="66885"/>
    <lineage>
        <taxon>Bacteria</taxon>
        <taxon>Bacillati</taxon>
        <taxon>Actinomycetota</taxon>
        <taxon>Actinomycetes</taxon>
        <taxon>Kitasatosporales</taxon>
        <taxon>Streptomycetaceae</taxon>
        <taxon>Streptomyces</taxon>
    </lineage>
</organism>
<feature type="region of interest" description="Disordered" evidence="1">
    <location>
        <begin position="35"/>
        <end position="70"/>
    </location>
</feature>
<evidence type="ECO:0000313" key="3">
    <source>
        <dbReference type="Proteomes" id="UP001052655"/>
    </source>
</evidence>